<dbReference type="AlphaFoldDB" id="A0AAW2H701"/>
<dbReference type="Gene3D" id="1.10.10.10">
    <property type="entry name" value="Winged helix-like DNA-binding domain superfamily/Winged helix DNA-binding domain"/>
    <property type="match status" value="2"/>
</dbReference>
<keyword evidence="3" id="KW-0240">DNA-directed RNA polymerase</keyword>
<evidence type="ECO:0000256" key="2">
    <source>
        <dbReference type="ARBA" id="ARBA00011038"/>
    </source>
</evidence>
<protein>
    <recommendedName>
        <fullName evidence="7">DNA-directed RNA polymerase III subunit RPC6</fullName>
    </recommendedName>
</protein>
<name>A0AAW2H701_9NEOP</name>
<dbReference type="InterPro" id="IPR007832">
    <property type="entry name" value="RNA_pol_Rpc34"/>
</dbReference>
<comment type="caution">
    <text evidence="6">The sequence shown here is derived from an EMBL/GenBank/DDBJ whole genome shotgun (WGS) entry which is preliminary data.</text>
</comment>
<dbReference type="PANTHER" id="PTHR12780">
    <property type="entry name" value="RNA POLYMERASE III DNA DIRECTED , 39KD SUBUNIT-RELATED"/>
    <property type="match status" value="1"/>
</dbReference>
<reference evidence="6" key="1">
    <citation type="journal article" date="2024" name="Gigascience">
        <title>Chromosome-level genome of the poultry shaft louse Menopon gallinae provides insight into the host-switching and adaptive evolution of parasitic lice.</title>
        <authorList>
            <person name="Xu Y."/>
            <person name="Ma L."/>
            <person name="Liu S."/>
            <person name="Liang Y."/>
            <person name="Liu Q."/>
            <person name="He Z."/>
            <person name="Tian L."/>
            <person name="Duan Y."/>
            <person name="Cai W."/>
            <person name="Li H."/>
            <person name="Song F."/>
        </authorList>
    </citation>
    <scope>NUCLEOTIDE SEQUENCE</scope>
    <source>
        <strain evidence="6">Cailab_2023a</strain>
    </source>
</reference>
<proteinExistence type="inferred from homology"/>
<dbReference type="GO" id="GO:0006383">
    <property type="term" value="P:transcription by RNA polymerase III"/>
    <property type="evidence" value="ECO:0007669"/>
    <property type="project" value="InterPro"/>
</dbReference>
<dbReference type="EMBL" id="JARGDH010000006">
    <property type="protein sequence ID" value="KAL0265562.1"/>
    <property type="molecule type" value="Genomic_DNA"/>
</dbReference>
<evidence type="ECO:0008006" key="7">
    <source>
        <dbReference type="Google" id="ProtNLM"/>
    </source>
</evidence>
<dbReference type="InterPro" id="IPR036388">
    <property type="entry name" value="WH-like_DNA-bd_sf"/>
</dbReference>
<evidence type="ECO:0000256" key="1">
    <source>
        <dbReference type="ARBA" id="ARBA00004123"/>
    </source>
</evidence>
<accession>A0AAW2H701</accession>
<keyword evidence="4" id="KW-0804">Transcription</keyword>
<gene>
    <name evidence="6" type="ORF">PYX00_011274</name>
</gene>
<dbReference type="InterPro" id="IPR036390">
    <property type="entry name" value="WH_DNA-bd_sf"/>
</dbReference>
<evidence type="ECO:0000313" key="6">
    <source>
        <dbReference type="EMBL" id="KAL0265562.1"/>
    </source>
</evidence>
<dbReference type="GO" id="GO:0005654">
    <property type="term" value="C:nucleoplasm"/>
    <property type="evidence" value="ECO:0007669"/>
    <property type="project" value="UniProtKB-ARBA"/>
</dbReference>
<keyword evidence="5" id="KW-0539">Nucleus</keyword>
<evidence type="ECO:0000256" key="4">
    <source>
        <dbReference type="ARBA" id="ARBA00023163"/>
    </source>
</evidence>
<sequence length="176" mass="19281">MERLAEFLRGFAEGATEADIARQYPDASQEDIAATLNELIKHQSVDVISCSGGLVYRVSQQFASNDERIIYNLVRESGSSGALLRDLRAKSNMAQALVTKVLKALEARLLVKAVKSVKSNRRVYILYGQTPSDELTGGVWFNDCEPDEVFVGEMSRVVHAFLARSTGGSAHTISGR</sequence>
<dbReference type="GO" id="GO:0005666">
    <property type="term" value="C:RNA polymerase III complex"/>
    <property type="evidence" value="ECO:0007669"/>
    <property type="project" value="InterPro"/>
</dbReference>
<dbReference type="GO" id="GO:0005737">
    <property type="term" value="C:cytoplasm"/>
    <property type="evidence" value="ECO:0007669"/>
    <property type="project" value="UniProtKB-ARBA"/>
</dbReference>
<dbReference type="SUPFAM" id="SSF46785">
    <property type="entry name" value="Winged helix' DNA-binding domain"/>
    <property type="match status" value="2"/>
</dbReference>
<comment type="similarity">
    <text evidence="2">Belongs to the eukaryotic RPC34/RPC39 RNA polymerase subunit family.</text>
</comment>
<evidence type="ECO:0000256" key="5">
    <source>
        <dbReference type="ARBA" id="ARBA00023242"/>
    </source>
</evidence>
<dbReference type="InterPro" id="IPR016049">
    <property type="entry name" value="RNA_pol_Rpc34-like"/>
</dbReference>
<dbReference type="Pfam" id="PF05158">
    <property type="entry name" value="RNA_pol_Rpc34"/>
    <property type="match status" value="1"/>
</dbReference>
<organism evidence="6">
    <name type="scientific">Menopon gallinae</name>
    <name type="common">poultry shaft louse</name>
    <dbReference type="NCBI Taxonomy" id="328185"/>
    <lineage>
        <taxon>Eukaryota</taxon>
        <taxon>Metazoa</taxon>
        <taxon>Ecdysozoa</taxon>
        <taxon>Arthropoda</taxon>
        <taxon>Hexapoda</taxon>
        <taxon>Insecta</taxon>
        <taxon>Pterygota</taxon>
        <taxon>Neoptera</taxon>
        <taxon>Paraneoptera</taxon>
        <taxon>Psocodea</taxon>
        <taxon>Troctomorpha</taxon>
        <taxon>Phthiraptera</taxon>
        <taxon>Amblycera</taxon>
        <taxon>Menoponidae</taxon>
        <taxon>Menopon</taxon>
    </lineage>
</organism>
<evidence type="ECO:0000256" key="3">
    <source>
        <dbReference type="ARBA" id="ARBA00022478"/>
    </source>
</evidence>
<dbReference type="FunFam" id="1.10.10.10:FF:000116">
    <property type="entry name" value="DNA-directed RNA polymerase III subunit RPC6"/>
    <property type="match status" value="1"/>
</dbReference>
<comment type="subcellular location">
    <subcellularLocation>
        <location evidence="1">Nucleus</location>
    </subcellularLocation>
</comment>